<proteinExistence type="predicted"/>
<dbReference type="AlphaFoldDB" id="A0A8H5AG04"/>
<reference evidence="2" key="1">
    <citation type="submission" date="2020-02" db="EMBL/GenBank/DDBJ databases">
        <title>Identification and distribution of gene clusters putatively required for synthesis of sphingolipid metabolism inhibitors in phylogenetically diverse species of the filamentous fungus Fusarium.</title>
        <authorList>
            <person name="Kim H.-S."/>
            <person name="Busman M."/>
            <person name="Brown D.W."/>
            <person name="Divon H."/>
            <person name="Uhlig S."/>
            <person name="Proctor R.H."/>
        </authorList>
    </citation>
    <scope>NUCLEOTIDE SEQUENCE [LARGE SCALE GENOMIC DNA]</scope>
    <source>
        <strain evidence="2">NRRL 39464</strain>
    </source>
</reference>
<comment type="caution">
    <text evidence="2">The sequence shown here is derived from an EMBL/GenBank/DDBJ whole genome shotgun (WGS) entry which is preliminary data.</text>
</comment>
<evidence type="ECO:0000259" key="1">
    <source>
        <dbReference type="Pfam" id="PF06985"/>
    </source>
</evidence>
<protein>
    <recommendedName>
        <fullName evidence="1">Heterokaryon incompatibility domain-containing protein</fullName>
    </recommendedName>
</protein>
<evidence type="ECO:0000313" key="2">
    <source>
        <dbReference type="EMBL" id="KAF5263356.1"/>
    </source>
</evidence>
<feature type="domain" description="Heterokaryon incompatibility" evidence="1">
    <location>
        <begin position="319"/>
        <end position="395"/>
    </location>
</feature>
<accession>A0A8H5AG04</accession>
<organism evidence="2 3">
    <name type="scientific">Fusarium oxysporum</name>
    <name type="common">Fusarium vascular wilt</name>
    <dbReference type="NCBI Taxonomy" id="5507"/>
    <lineage>
        <taxon>Eukaryota</taxon>
        <taxon>Fungi</taxon>
        <taxon>Dikarya</taxon>
        <taxon>Ascomycota</taxon>
        <taxon>Pezizomycotina</taxon>
        <taxon>Sordariomycetes</taxon>
        <taxon>Hypocreomycetidae</taxon>
        <taxon>Hypocreales</taxon>
        <taxon>Nectriaceae</taxon>
        <taxon>Fusarium</taxon>
        <taxon>Fusarium oxysporum species complex</taxon>
    </lineage>
</organism>
<dbReference type="PANTHER" id="PTHR39596">
    <property type="match status" value="1"/>
</dbReference>
<sequence length="695" mass="77223">MNPSAQRFTNPKWMDYGHVGYPWTSFSNYPHQRNHQIPQGDEGSEDRETLDRDGVAFHLSWHTFGLLEAVLCRNVQYDVLLQEPSVHGHAEMTLDRLKPMLQSWVVKVFELSNRSGDTRGYLNYAAKTQRAAFNQFMGLVARGRLDYPGSEYVEVRRLMNYVACLGEALWITTEGLFYKVLGPDTIPPGLMWSNVPTLGDDTMYRVVIEDGWCPSVINYLNTSANLTTLRLALLHGPLYEEHHSECTGVKCALTQVDTDNYVVQHISEGCTCSFVTPDMHRITELLRQATIPVIGIKTYECAGSSVSMSVIDGSNTEFVAFSHVWADGLGSTAEAGLPICQLRRLAAMASSLVESGAFWIDGLCVPKDSDLRNRAIGMMADTYREAKVVLVLDSGILATSSTMDRTEILLRVCMSHWMRRLWTFQEAVLAKDLHFKLSDAAVPIMSVVPEFKEQLVDPILTGLGFALAILAMRAQNQVFGVTDIARAIQWRSTSKMADETLAIAGLLNTSASMLASAAPSDRIRLLLLAIRKLPKSFPFLQGEKLQTPGFRWAPSTLLSPYAQQMPRHDTLATCTPEGLISEYYALVFDEVGIEQNEHVCLDDIDGAWAYIFGPEIPETGAYRCNAILLLRALSPGDTARAIAVLFDRAADISQGTPLIPYLYQRQVLIGRLDSPNTSLRSVTVLTHGQLKVRIS</sequence>
<name>A0A8H5AG04_FUSOX</name>
<evidence type="ECO:0000313" key="3">
    <source>
        <dbReference type="Proteomes" id="UP000558688"/>
    </source>
</evidence>
<dbReference type="Proteomes" id="UP000558688">
    <property type="component" value="Unassembled WGS sequence"/>
</dbReference>
<dbReference type="InterPro" id="IPR010730">
    <property type="entry name" value="HET"/>
</dbReference>
<gene>
    <name evidence="2" type="ORF">FOXYS1_5893</name>
</gene>
<dbReference type="EMBL" id="JAAFOW010000919">
    <property type="protein sequence ID" value="KAF5263356.1"/>
    <property type="molecule type" value="Genomic_DNA"/>
</dbReference>
<dbReference type="Pfam" id="PF06985">
    <property type="entry name" value="HET"/>
    <property type="match status" value="1"/>
</dbReference>
<dbReference type="PANTHER" id="PTHR39596:SF2">
    <property type="entry name" value="HET DOMAIN PROTEIN (AFU_ORTHOLOGUE AFUA_1G17550)-RELATED"/>
    <property type="match status" value="1"/>
</dbReference>